<keyword evidence="2" id="KW-0732">Signal</keyword>
<proteinExistence type="predicted"/>
<organism evidence="3 4">
    <name type="scientific">Athelia psychrophila</name>
    <dbReference type="NCBI Taxonomy" id="1759441"/>
    <lineage>
        <taxon>Eukaryota</taxon>
        <taxon>Fungi</taxon>
        <taxon>Dikarya</taxon>
        <taxon>Basidiomycota</taxon>
        <taxon>Agaricomycotina</taxon>
        <taxon>Agaricomycetes</taxon>
        <taxon>Agaricomycetidae</taxon>
        <taxon>Atheliales</taxon>
        <taxon>Atheliaceae</taxon>
        <taxon>Athelia</taxon>
    </lineage>
</organism>
<evidence type="ECO:0000256" key="2">
    <source>
        <dbReference type="SAM" id="SignalP"/>
    </source>
</evidence>
<dbReference type="InterPro" id="IPR010905">
    <property type="entry name" value="Glyco_hydro_88"/>
</dbReference>
<protein>
    <submittedName>
        <fullName evidence="3">Glycoside hydrolase family 105 protein</fullName>
    </submittedName>
</protein>
<dbReference type="OrthoDB" id="540611at2759"/>
<reference evidence="3 4" key="1">
    <citation type="journal article" date="2016" name="Mol. Biol. Evol.">
        <title>Comparative Genomics of Early-Diverging Mushroom-Forming Fungi Provides Insights into the Origins of Lignocellulose Decay Capabilities.</title>
        <authorList>
            <person name="Nagy L.G."/>
            <person name="Riley R."/>
            <person name="Tritt A."/>
            <person name="Adam C."/>
            <person name="Daum C."/>
            <person name="Floudas D."/>
            <person name="Sun H."/>
            <person name="Yadav J.S."/>
            <person name="Pangilinan J."/>
            <person name="Larsson K.H."/>
            <person name="Matsuura K."/>
            <person name="Barry K."/>
            <person name="Labutti K."/>
            <person name="Kuo R."/>
            <person name="Ohm R.A."/>
            <person name="Bhattacharya S.S."/>
            <person name="Shirouzu T."/>
            <person name="Yoshinaga Y."/>
            <person name="Martin F.M."/>
            <person name="Grigoriev I.V."/>
            <person name="Hibbett D.S."/>
        </authorList>
    </citation>
    <scope>NUCLEOTIDE SEQUENCE [LARGE SCALE GENOMIC DNA]</scope>
    <source>
        <strain evidence="3 4">CBS 109695</strain>
    </source>
</reference>
<dbReference type="STRING" id="436010.A0A166DPV1"/>
<dbReference type="InterPro" id="IPR008928">
    <property type="entry name" value="6-hairpin_glycosidase_sf"/>
</dbReference>
<dbReference type="Proteomes" id="UP000076532">
    <property type="component" value="Unassembled WGS sequence"/>
</dbReference>
<dbReference type="Pfam" id="PF07470">
    <property type="entry name" value="Glyco_hydro_88"/>
    <property type="match status" value="1"/>
</dbReference>
<dbReference type="InterPro" id="IPR012341">
    <property type="entry name" value="6hp_glycosidase-like_sf"/>
</dbReference>
<sequence length="410" mass="44268">MKCLSWKQGLAALCLLQSAAATAYSTQMLDSIISRQEGLGNSGAPTGQIELGILQEALQRGIETTRDPSRAHAWSAYLAQSVASSVGSIQNASADIAYPLDRLSLGNSLLHTYEASGNATALSAIDALYKSISLQPTNANGGLWYYTYQNLSYLDGMWSFAPFSTRYTMRLDPANLVASIDDVVLQLDLLWEHCHDASSGLLFHGYDAAKQRVWANPTTGASHVVWGRSVGWYMMALVDTLELLPISHQSAQWKRLHSHFAALSQAVVQAADEETGVWWQVVTAPGQEGNYLESSSAAMFVYALLKGSRLGYVDRSGTAYSGNSNYSTALLARDANATAVATATKAYTYIADHFVVREANGTLSYNNTVSVCSLNSNGTYGYYVSQPIAFNSLLGTAAFVLASLEHEAMQ</sequence>
<dbReference type="GO" id="GO:0016787">
    <property type="term" value="F:hydrolase activity"/>
    <property type="evidence" value="ECO:0007669"/>
    <property type="project" value="UniProtKB-KW"/>
</dbReference>
<gene>
    <name evidence="3" type="ORF">FIBSPDRAFT_867754</name>
</gene>
<dbReference type="PANTHER" id="PTHR33886:SF11">
    <property type="entry name" value="WALL GLYCOSYL HYDROLASE YTER, PUTATIVE (AFU_ORTHOLOGUE AFUA_2G14630)-RELATED"/>
    <property type="match status" value="1"/>
</dbReference>
<keyword evidence="4" id="KW-1185">Reference proteome</keyword>
<dbReference type="InterPro" id="IPR052043">
    <property type="entry name" value="PolySaccharide_Degr_Enz"/>
</dbReference>
<evidence type="ECO:0000313" key="3">
    <source>
        <dbReference type="EMBL" id="KZP14946.1"/>
    </source>
</evidence>
<evidence type="ECO:0000256" key="1">
    <source>
        <dbReference type="ARBA" id="ARBA00022801"/>
    </source>
</evidence>
<feature type="chain" id="PRO_5007872293" evidence="2">
    <location>
        <begin position="22"/>
        <end position="410"/>
    </location>
</feature>
<dbReference type="SUPFAM" id="SSF48208">
    <property type="entry name" value="Six-hairpin glycosidases"/>
    <property type="match status" value="1"/>
</dbReference>
<accession>A0A166DPV1</accession>
<dbReference type="AlphaFoldDB" id="A0A166DPV1"/>
<dbReference type="EMBL" id="KV417610">
    <property type="protein sequence ID" value="KZP14946.1"/>
    <property type="molecule type" value="Genomic_DNA"/>
</dbReference>
<evidence type="ECO:0000313" key="4">
    <source>
        <dbReference type="Proteomes" id="UP000076532"/>
    </source>
</evidence>
<keyword evidence="1 3" id="KW-0378">Hydrolase</keyword>
<dbReference type="PANTHER" id="PTHR33886">
    <property type="entry name" value="UNSATURATED RHAMNOGALACTURONAN HYDROLASE (EUROFUNG)"/>
    <property type="match status" value="1"/>
</dbReference>
<name>A0A166DPV1_9AGAM</name>
<dbReference type="GO" id="GO:0005975">
    <property type="term" value="P:carbohydrate metabolic process"/>
    <property type="evidence" value="ECO:0007669"/>
    <property type="project" value="InterPro"/>
</dbReference>
<feature type="signal peptide" evidence="2">
    <location>
        <begin position="1"/>
        <end position="21"/>
    </location>
</feature>
<dbReference type="Gene3D" id="1.50.10.10">
    <property type="match status" value="1"/>
</dbReference>